<proteinExistence type="predicted"/>
<dbReference type="OrthoDB" id="2452459at2"/>
<accession>A0A1M7M205</accession>
<evidence type="ECO:0000256" key="1">
    <source>
        <dbReference type="SAM" id="MobiDB-lite"/>
    </source>
</evidence>
<feature type="compositionally biased region" description="Basic and acidic residues" evidence="1">
    <location>
        <begin position="110"/>
        <end position="121"/>
    </location>
</feature>
<dbReference type="Proteomes" id="UP000184038">
    <property type="component" value="Unassembled WGS sequence"/>
</dbReference>
<dbReference type="AlphaFoldDB" id="A0A1M7M205"/>
<reference evidence="2 3" key="1">
    <citation type="submission" date="2016-11" db="EMBL/GenBank/DDBJ databases">
        <authorList>
            <person name="Jaros S."/>
            <person name="Januszkiewicz K."/>
            <person name="Wedrychowicz H."/>
        </authorList>
    </citation>
    <scope>NUCLEOTIDE SEQUENCE [LARGE SCALE GENOMIC DNA]</scope>
    <source>
        <strain evidence="2 3">DSM 15930</strain>
    </source>
</reference>
<name>A0A1M7M205_9FIRM</name>
<organism evidence="2 3">
    <name type="scientific">Anaerosporobacter mobilis DSM 15930</name>
    <dbReference type="NCBI Taxonomy" id="1120996"/>
    <lineage>
        <taxon>Bacteria</taxon>
        <taxon>Bacillati</taxon>
        <taxon>Bacillota</taxon>
        <taxon>Clostridia</taxon>
        <taxon>Lachnospirales</taxon>
        <taxon>Lachnospiraceae</taxon>
        <taxon>Anaerosporobacter</taxon>
    </lineage>
</organism>
<gene>
    <name evidence="2" type="ORF">SAMN02746066_03558</name>
</gene>
<feature type="region of interest" description="Disordered" evidence="1">
    <location>
        <begin position="110"/>
        <end position="143"/>
    </location>
</feature>
<dbReference type="EMBL" id="FRCP01000019">
    <property type="protein sequence ID" value="SHM84623.1"/>
    <property type="molecule type" value="Genomic_DNA"/>
</dbReference>
<sequence length="295" mass="34141">MKKARYIDKEGNVTEVISDNITPIDNEEKYKENLYCEDKRCNAKLFYVERQNPKLNRFFKTFSGNLHRNGCVNEINRAGTRKASFLIRGEGSNVSDEHIMRTLKDSFKNYKNDLNPSEKKNQLTNSGGKKKKRKSTSVTDDSSDVIAVTKESPNTNGVDIQLNGEKEPNIHRNEVSRMIVNKDEPFKEIHGLVDSIYENDGEIYLNVRGTHGGKCRIYFGTPFKTQHQQEYQLLHLIKEYILKCLVDNIKIQLHCFGELKENNQDISVQIYSYKHILIDGHAFYKIIQLVRGFNV</sequence>
<dbReference type="RefSeq" id="WP_073289754.1">
    <property type="nucleotide sequence ID" value="NZ_FRCP01000019.1"/>
</dbReference>
<evidence type="ECO:0000313" key="2">
    <source>
        <dbReference type="EMBL" id="SHM84623.1"/>
    </source>
</evidence>
<keyword evidence="3" id="KW-1185">Reference proteome</keyword>
<evidence type="ECO:0000313" key="3">
    <source>
        <dbReference type="Proteomes" id="UP000184038"/>
    </source>
</evidence>
<protein>
    <submittedName>
        <fullName evidence="2">Uncharacterized protein</fullName>
    </submittedName>
</protein>